<evidence type="ECO:0000313" key="9">
    <source>
        <dbReference type="Proteomes" id="UP001167160"/>
    </source>
</evidence>
<keyword evidence="4 6" id="KW-0808">Transferase</keyword>
<comment type="subcellular location">
    <subcellularLocation>
        <location evidence="6">Cytoplasm</location>
    </subcellularLocation>
</comment>
<evidence type="ECO:0000259" key="7">
    <source>
        <dbReference type="Pfam" id="PF00464"/>
    </source>
</evidence>
<dbReference type="Proteomes" id="UP001167160">
    <property type="component" value="Unassembled WGS sequence"/>
</dbReference>
<accession>A0ABT0X384</accession>
<gene>
    <name evidence="6" type="primary">glyA</name>
    <name evidence="8" type="ORF">M1E25_05245</name>
</gene>
<keyword evidence="6" id="KW-0028">Amino-acid biosynthesis</keyword>
<feature type="binding site" evidence="6">
    <location>
        <position position="121"/>
    </location>
    <ligand>
        <name>(6S)-5,6,7,8-tetrahydrofolate</name>
        <dbReference type="ChEBI" id="CHEBI:57453"/>
    </ligand>
</feature>
<dbReference type="Gene3D" id="3.90.1150.10">
    <property type="entry name" value="Aspartate Aminotransferase, domain 1"/>
    <property type="match status" value="1"/>
</dbReference>
<dbReference type="InterPro" id="IPR001085">
    <property type="entry name" value="Ser_HO-MeTrfase"/>
</dbReference>
<dbReference type="InterPro" id="IPR049943">
    <property type="entry name" value="Ser_HO-MeTrfase-like"/>
</dbReference>
<comment type="similarity">
    <text evidence="2 6">Belongs to the SHMT family.</text>
</comment>
<evidence type="ECO:0000256" key="2">
    <source>
        <dbReference type="ARBA" id="ARBA00006376"/>
    </source>
</evidence>
<dbReference type="EC" id="2.1.2.1" evidence="6"/>
<keyword evidence="6" id="KW-0963">Cytoplasm</keyword>
<dbReference type="InterPro" id="IPR015424">
    <property type="entry name" value="PyrdxlP-dep_Trfase"/>
</dbReference>
<evidence type="ECO:0000256" key="6">
    <source>
        <dbReference type="HAMAP-Rule" id="MF_00051"/>
    </source>
</evidence>
<evidence type="ECO:0000256" key="3">
    <source>
        <dbReference type="ARBA" id="ARBA00022563"/>
    </source>
</evidence>
<comment type="catalytic activity">
    <reaction evidence="6">
        <text>(6R)-5,10-methylene-5,6,7,8-tetrahydrofolate + glycine + H2O = (6S)-5,6,7,8-tetrahydrofolate + L-serine</text>
        <dbReference type="Rhea" id="RHEA:15481"/>
        <dbReference type="ChEBI" id="CHEBI:15377"/>
        <dbReference type="ChEBI" id="CHEBI:15636"/>
        <dbReference type="ChEBI" id="CHEBI:33384"/>
        <dbReference type="ChEBI" id="CHEBI:57305"/>
        <dbReference type="ChEBI" id="CHEBI:57453"/>
        <dbReference type="EC" id="2.1.2.1"/>
    </reaction>
</comment>
<dbReference type="NCBIfam" id="NF000586">
    <property type="entry name" value="PRK00011.1"/>
    <property type="match status" value="1"/>
</dbReference>
<sequence length="421" mass="45338">MSLLNSSLHEFDPDVAAAVDAELERQQTTLEMIASENFAPVSVLEAQGSVLTNKYAEGYPGRRYYGGCEHVDVVEQLAIDRIKALFGAEHANVQPHSGAQANAAAMFALLSPGDTILGLNLAHGGHLTHGMKINFSGKLYNVAAYHVDEKTSRVDMDEVERLAKEHRPKLIVAGWSAYPRQLDFAAFRRIADEVGAYLMVDMAHFAGLVAAGLHPNPVPHAHVVTTTTHKTLGGPRGGVILTTADLAKKINSAVFPGQQGGPLEHVIAAKAVAFKMAATDQFKERQQRTLEGARILAERLTRSDATEAGISVLSGGTEVHLVLVDLRNSELDGQQAEDRLHEVGITVNRNAIPNDPRPPMVTSGLRIGTPALATRGFQAGDFREVADVIAEALKPSYDAEALKARVTALAEKHPLYPDLKK</sequence>
<evidence type="ECO:0000256" key="5">
    <source>
        <dbReference type="ARBA" id="ARBA00022898"/>
    </source>
</evidence>
<dbReference type="EMBL" id="JAMQGM010000012">
    <property type="protein sequence ID" value="MCM2576765.1"/>
    <property type="molecule type" value="Genomic_DNA"/>
</dbReference>
<feature type="modified residue" description="N6-(pyridoxal phosphate)lysine" evidence="6">
    <location>
        <position position="230"/>
    </location>
</feature>
<dbReference type="PROSITE" id="PS00096">
    <property type="entry name" value="SHMT"/>
    <property type="match status" value="1"/>
</dbReference>
<dbReference type="InterPro" id="IPR039429">
    <property type="entry name" value="SHMT-like_dom"/>
</dbReference>
<comment type="caution">
    <text evidence="6">Lacks conserved residue(s) required for the propagation of feature annotation.</text>
</comment>
<keyword evidence="5 6" id="KW-0663">Pyridoxal phosphate</keyword>
<name>A0ABT0X384_9ACTN</name>
<proteinExistence type="inferred from homology"/>
<evidence type="ECO:0000313" key="8">
    <source>
        <dbReference type="EMBL" id="MCM2576765.1"/>
    </source>
</evidence>
<dbReference type="CDD" id="cd00378">
    <property type="entry name" value="SHMT"/>
    <property type="match status" value="1"/>
</dbReference>
<feature type="site" description="Plays an important role in substrate specificity" evidence="6">
    <location>
        <position position="229"/>
    </location>
</feature>
<evidence type="ECO:0000256" key="4">
    <source>
        <dbReference type="ARBA" id="ARBA00022679"/>
    </source>
</evidence>
<comment type="cofactor">
    <cofactor evidence="1 6">
        <name>pyridoxal 5'-phosphate</name>
        <dbReference type="ChEBI" id="CHEBI:597326"/>
    </cofactor>
</comment>
<dbReference type="SUPFAM" id="SSF53383">
    <property type="entry name" value="PLP-dependent transferases"/>
    <property type="match status" value="1"/>
</dbReference>
<dbReference type="InterPro" id="IPR015421">
    <property type="entry name" value="PyrdxlP-dep_Trfase_major"/>
</dbReference>
<comment type="function">
    <text evidence="6">Catalyzes the reversible interconversion of serine and glycine with tetrahydrofolate (THF) serving as the one-carbon carrier. This reaction serves as the major source of one-carbon groups required for the biosynthesis of purines, thymidylate, methionine, and other important biomolecules. Also exhibits THF-independent aldolase activity toward beta-hydroxyamino acids, producing glycine and aldehydes, via a retro-aldol mechanism.</text>
</comment>
<comment type="pathway">
    <text evidence="6">One-carbon metabolism; tetrahydrofolate interconversion.</text>
</comment>
<comment type="pathway">
    <text evidence="6">Amino-acid biosynthesis; glycine biosynthesis; glycine from L-serine: step 1/1.</text>
</comment>
<dbReference type="HAMAP" id="MF_00051">
    <property type="entry name" value="SHMT"/>
    <property type="match status" value="1"/>
</dbReference>
<dbReference type="InterPro" id="IPR015422">
    <property type="entry name" value="PyrdxlP-dep_Trfase_small"/>
</dbReference>
<evidence type="ECO:0000256" key="1">
    <source>
        <dbReference type="ARBA" id="ARBA00001933"/>
    </source>
</evidence>
<dbReference type="Pfam" id="PF00464">
    <property type="entry name" value="SHMT"/>
    <property type="match status" value="1"/>
</dbReference>
<keyword evidence="3 6" id="KW-0554">One-carbon metabolism</keyword>
<comment type="caution">
    <text evidence="8">The sequence shown here is derived from an EMBL/GenBank/DDBJ whole genome shotgun (WGS) entry which is preliminary data.</text>
</comment>
<dbReference type="Gene3D" id="3.40.640.10">
    <property type="entry name" value="Type I PLP-dependent aspartate aminotransferase-like (Major domain)"/>
    <property type="match status" value="1"/>
</dbReference>
<keyword evidence="9" id="KW-1185">Reference proteome</keyword>
<comment type="subunit">
    <text evidence="6">Homodimer.</text>
</comment>
<dbReference type="RefSeq" id="WP_251410316.1">
    <property type="nucleotide sequence ID" value="NZ_JAMQGM010000012.1"/>
</dbReference>
<feature type="domain" description="Serine hydroxymethyltransferase-like" evidence="7">
    <location>
        <begin position="8"/>
        <end position="389"/>
    </location>
</feature>
<feature type="binding site" evidence="6">
    <location>
        <begin position="125"/>
        <end position="127"/>
    </location>
    <ligand>
        <name>(6S)-5,6,7,8-tetrahydrofolate</name>
        <dbReference type="ChEBI" id="CHEBI:57453"/>
    </ligand>
</feature>
<dbReference type="PANTHER" id="PTHR11680:SF35">
    <property type="entry name" value="SERINE HYDROXYMETHYLTRANSFERASE 1"/>
    <property type="match status" value="1"/>
</dbReference>
<dbReference type="PANTHER" id="PTHR11680">
    <property type="entry name" value="SERINE HYDROXYMETHYLTRANSFERASE"/>
    <property type="match status" value="1"/>
</dbReference>
<dbReference type="PIRSF" id="PIRSF000412">
    <property type="entry name" value="SHMT"/>
    <property type="match status" value="1"/>
</dbReference>
<dbReference type="InterPro" id="IPR019798">
    <property type="entry name" value="Ser_HO-MeTrfase_PLP_BS"/>
</dbReference>
<reference evidence="8" key="1">
    <citation type="journal article" date="2023" name="Int. J. Syst. Evol. Microbiol.">
        <title>Streptomyces meridianus sp. nov. isolated from brackish water of the Tagus estuary in Alcochete, Portugal.</title>
        <authorList>
            <person name="Santos J.D.N."/>
            <person name="Klimek D."/>
            <person name="Calusinska M."/>
            <person name="Lobo Da Cunha A."/>
            <person name="Catita J."/>
            <person name="Goncalves H."/>
            <person name="Gonzalez I."/>
            <person name="Reyes F."/>
            <person name="Lage O.M."/>
        </authorList>
    </citation>
    <scope>NUCLEOTIDE SEQUENCE</scope>
    <source>
        <strain evidence="8">MTZ3.1</strain>
    </source>
</reference>
<organism evidence="8 9">
    <name type="scientific">Streptomyces meridianus</name>
    <dbReference type="NCBI Taxonomy" id="2938945"/>
    <lineage>
        <taxon>Bacteria</taxon>
        <taxon>Bacillati</taxon>
        <taxon>Actinomycetota</taxon>
        <taxon>Actinomycetes</taxon>
        <taxon>Kitasatosporales</taxon>
        <taxon>Streptomycetaceae</taxon>
        <taxon>Streptomyces</taxon>
    </lineage>
</organism>
<protein>
    <recommendedName>
        <fullName evidence="6">Serine hydroxymethyltransferase</fullName>
        <shortName evidence="6">SHMT</shortName>
        <shortName evidence="6">Serine methylase</shortName>
        <ecNumber evidence="6">2.1.2.1</ecNumber>
    </recommendedName>
</protein>